<dbReference type="Proteomes" id="UP000664132">
    <property type="component" value="Unassembled WGS sequence"/>
</dbReference>
<accession>A0A8H8BW30</accession>
<protein>
    <submittedName>
        <fullName evidence="2">Uncharacterized protein</fullName>
    </submittedName>
</protein>
<comment type="caution">
    <text evidence="2">The sequence shown here is derived from an EMBL/GenBank/DDBJ whole genome shotgun (WGS) entry which is preliminary data.</text>
</comment>
<evidence type="ECO:0000313" key="2">
    <source>
        <dbReference type="EMBL" id="KAG4425798.1"/>
    </source>
</evidence>
<feature type="chain" id="PRO_5034049832" evidence="1">
    <location>
        <begin position="18"/>
        <end position="332"/>
    </location>
</feature>
<name>A0A8H8BW30_9HELO</name>
<sequence>MKLTILPIILLAVQASADNHLPVTCMSAPVTPLFPGLAVNARLDSQGKRCEATLAFSNPDFFPVRFDFKAIECPGYEEAEFRVPQEVPNGDAFILWRCANQQSTICTQATITGGSEDANSIEFSQSGIIRCILPVATQTTLITVVEPSTTFTKTATSTILSTSVLGPVSRTDSAVSMPSASVPSSVQPVSTSTASISPEVQIVVSTLTDGTRTAVTTFTSTASPTGYVPASSASTGMSPEVQIVVSTLTDGTRTAMTTFTSAASPTGNVPASSASTGISPEVRTGVITSVDGTRTTLSTFTSTASTTNISPTPVTSTSVASPALAMTAPCKD</sequence>
<keyword evidence="1" id="KW-0732">Signal</keyword>
<organism evidence="2 3">
    <name type="scientific">Cadophora malorum</name>
    <dbReference type="NCBI Taxonomy" id="108018"/>
    <lineage>
        <taxon>Eukaryota</taxon>
        <taxon>Fungi</taxon>
        <taxon>Dikarya</taxon>
        <taxon>Ascomycota</taxon>
        <taxon>Pezizomycotina</taxon>
        <taxon>Leotiomycetes</taxon>
        <taxon>Helotiales</taxon>
        <taxon>Ploettnerulaceae</taxon>
        <taxon>Cadophora</taxon>
    </lineage>
</organism>
<evidence type="ECO:0000256" key="1">
    <source>
        <dbReference type="SAM" id="SignalP"/>
    </source>
</evidence>
<keyword evidence="3" id="KW-1185">Reference proteome</keyword>
<dbReference type="EMBL" id="JAFJYH010000007">
    <property type="protein sequence ID" value="KAG4425798.1"/>
    <property type="molecule type" value="Genomic_DNA"/>
</dbReference>
<evidence type="ECO:0000313" key="3">
    <source>
        <dbReference type="Proteomes" id="UP000664132"/>
    </source>
</evidence>
<proteinExistence type="predicted"/>
<dbReference type="AlphaFoldDB" id="A0A8H8BW30"/>
<dbReference type="OrthoDB" id="5104857at2759"/>
<gene>
    <name evidence="2" type="ORF">IFR04_001005</name>
</gene>
<reference evidence="2" key="1">
    <citation type="submission" date="2021-02" db="EMBL/GenBank/DDBJ databases">
        <title>Genome sequence Cadophora malorum strain M34.</title>
        <authorList>
            <person name="Stefanovic E."/>
            <person name="Vu D."/>
            <person name="Scully C."/>
            <person name="Dijksterhuis J."/>
            <person name="Roader J."/>
            <person name="Houbraken J."/>
        </authorList>
    </citation>
    <scope>NUCLEOTIDE SEQUENCE</scope>
    <source>
        <strain evidence="2">M34</strain>
    </source>
</reference>
<feature type="signal peptide" evidence="1">
    <location>
        <begin position="1"/>
        <end position="17"/>
    </location>
</feature>